<keyword evidence="1" id="KW-1133">Transmembrane helix</keyword>
<proteinExistence type="predicted"/>
<feature type="transmembrane region" description="Helical" evidence="1">
    <location>
        <begin position="114"/>
        <end position="135"/>
    </location>
</feature>
<dbReference type="RefSeq" id="WP_068120615.1">
    <property type="nucleotide sequence ID" value="NZ_CCXJ01000290.1"/>
</dbReference>
<gene>
    <name evidence="3" type="ORF">J2S59_001586</name>
</gene>
<evidence type="ECO:0000256" key="1">
    <source>
        <dbReference type="SAM" id="Phobius"/>
    </source>
</evidence>
<sequence length="149" mass="15924">MTHQRLARRCLVAWGLVVAVFLLTPAVELPSGAVGWVADVLRSGGAPETVVAGKRVEFGVNVAVISPLTFLGHWAFPGRTWRDWTAYGFVGSMAVEATQALLLSRRSAEFVDVVANTAGALLGAIAAIAVVSTGLDQRMISRRRPRSPR</sequence>
<feature type="domain" description="VanZ-like" evidence="2">
    <location>
        <begin position="56"/>
        <end position="128"/>
    </location>
</feature>
<dbReference type="InterPro" id="IPR006976">
    <property type="entry name" value="VanZ-like"/>
</dbReference>
<organism evidence="3 4">
    <name type="scientific">Nocardioides massiliensis</name>
    <dbReference type="NCBI Taxonomy" id="1325935"/>
    <lineage>
        <taxon>Bacteria</taxon>
        <taxon>Bacillati</taxon>
        <taxon>Actinomycetota</taxon>
        <taxon>Actinomycetes</taxon>
        <taxon>Propionibacteriales</taxon>
        <taxon>Nocardioidaceae</taxon>
        <taxon>Nocardioides</taxon>
    </lineage>
</organism>
<keyword evidence="1" id="KW-0472">Membrane</keyword>
<feature type="transmembrane region" description="Helical" evidence="1">
    <location>
        <begin position="84"/>
        <end position="102"/>
    </location>
</feature>
<evidence type="ECO:0000259" key="2">
    <source>
        <dbReference type="Pfam" id="PF04892"/>
    </source>
</evidence>
<accession>A0ABT9NNF1</accession>
<keyword evidence="1" id="KW-0812">Transmembrane</keyword>
<dbReference type="EMBL" id="JAUSQM010000001">
    <property type="protein sequence ID" value="MDP9821777.1"/>
    <property type="molecule type" value="Genomic_DNA"/>
</dbReference>
<feature type="transmembrane region" description="Helical" evidence="1">
    <location>
        <begin position="59"/>
        <end position="77"/>
    </location>
</feature>
<keyword evidence="4" id="KW-1185">Reference proteome</keyword>
<comment type="caution">
    <text evidence="3">The sequence shown here is derived from an EMBL/GenBank/DDBJ whole genome shotgun (WGS) entry which is preliminary data.</text>
</comment>
<evidence type="ECO:0000313" key="3">
    <source>
        <dbReference type="EMBL" id="MDP9821777.1"/>
    </source>
</evidence>
<reference evidence="3 4" key="1">
    <citation type="submission" date="2023-07" db="EMBL/GenBank/DDBJ databases">
        <title>Sequencing the genomes of 1000 actinobacteria strains.</title>
        <authorList>
            <person name="Klenk H.-P."/>
        </authorList>
    </citation>
    <scope>NUCLEOTIDE SEQUENCE [LARGE SCALE GENOMIC DNA]</scope>
    <source>
        <strain evidence="3 4">GD13</strain>
    </source>
</reference>
<dbReference type="Pfam" id="PF04892">
    <property type="entry name" value="VanZ"/>
    <property type="match status" value="1"/>
</dbReference>
<name>A0ABT9NNF1_9ACTN</name>
<evidence type="ECO:0000313" key="4">
    <source>
        <dbReference type="Proteomes" id="UP001240447"/>
    </source>
</evidence>
<protein>
    <recommendedName>
        <fullName evidence="2">VanZ-like domain-containing protein</fullName>
    </recommendedName>
</protein>
<dbReference type="Proteomes" id="UP001240447">
    <property type="component" value="Unassembled WGS sequence"/>
</dbReference>